<organism evidence="8 9">
    <name type="scientific">Alicyclobacillus dauci</name>
    <dbReference type="NCBI Taxonomy" id="1475485"/>
    <lineage>
        <taxon>Bacteria</taxon>
        <taxon>Bacillati</taxon>
        <taxon>Bacillota</taxon>
        <taxon>Bacilli</taxon>
        <taxon>Bacillales</taxon>
        <taxon>Alicyclobacillaceae</taxon>
        <taxon>Alicyclobacillus</taxon>
    </lineage>
</organism>
<feature type="signal peptide" evidence="6">
    <location>
        <begin position="1"/>
        <end position="21"/>
    </location>
</feature>
<dbReference type="PANTHER" id="PTHR30483">
    <property type="entry name" value="LEUCINE-SPECIFIC-BINDING PROTEIN"/>
    <property type="match status" value="1"/>
</dbReference>
<evidence type="ECO:0000256" key="6">
    <source>
        <dbReference type="SAM" id="SignalP"/>
    </source>
</evidence>
<gene>
    <name evidence="8" type="ORF">NZD86_18425</name>
</gene>
<evidence type="ECO:0000256" key="4">
    <source>
        <dbReference type="ARBA" id="ARBA00022970"/>
    </source>
</evidence>
<evidence type="ECO:0000256" key="3">
    <source>
        <dbReference type="ARBA" id="ARBA00022729"/>
    </source>
</evidence>
<feature type="chain" id="PRO_5046250932" evidence="6">
    <location>
        <begin position="22"/>
        <end position="397"/>
    </location>
</feature>
<feature type="domain" description="Leucine-binding protein" evidence="7">
    <location>
        <begin position="53"/>
        <end position="391"/>
    </location>
</feature>
<dbReference type="InterPro" id="IPR051010">
    <property type="entry name" value="BCAA_transport"/>
</dbReference>
<dbReference type="RefSeq" id="WP_268043518.1">
    <property type="nucleotide sequence ID" value="NZ_CP104064.1"/>
</dbReference>
<evidence type="ECO:0000256" key="2">
    <source>
        <dbReference type="ARBA" id="ARBA00022448"/>
    </source>
</evidence>
<dbReference type="Pfam" id="PF13458">
    <property type="entry name" value="Peripla_BP_6"/>
    <property type="match status" value="1"/>
</dbReference>
<keyword evidence="2" id="KW-0813">Transport</keyword>
<evidence type="ECO:0000256" key="1">
    <source>
        <dbReference type="ARBA" id="ARBA00010062"/>
    </source>
</evidence>
<dbReference type="InterPro" id="IPR028081">
    <property type="entry name" value="Leu-bd"/>
</dbReference>
<proteinExistence type="inferred from homology"/>
<sequence>MKGKVLGLGLLAVSMIGAVTGCGSTGSASANSANGMSSANNSSSSSSSSGKTMNIGVILPFTGPAAGNGKDVFQGMQVGADEVNSSGGVLGSQINLDQKDDQSTPSVGVNMVNSLLQDNVKAILEGFDSPVTQAEEPVIARNNLLDEVVVSKSVNFQYPNVIAYNSDNTFDGQAMGKFIQNNLQAKKVAIIYENDSYGTVAVDATTSVWKGSGAPQVVVKEGIPFSATSFTQELAKVKAANPDVLYVVDAAMASGLPDMIQQIHQQGINAKVVAAVGTIVPSVVKLAGNQASQGVYSADMYFPSTQNEQNTKFVQDYKAKYGSEPDKLAFLGYESVTLMAQAMNKAGTTDPSKVSSLIKSQSWDTAGGTMKFNSNGRQLSQYRFFQVKSDGSFNFLN</sequence>
<evidence type="ECO:0000313" key="8">
    <source>
        <dbReference type="EMBL" id="WAH36198.1"/>
    </source>
</evidence>
<protein>
    <submittedName>
        <fullName evidence="8">ABC transporter substrate-binding protein</fullName>
    </submittedName>
</protein>
<dbReference type="PRINTS" id="PR00337">
    <property type="entry name" value="LEUILEVALBP"/>
</dbReference>
<reference evidence="8" key="1">
    <citation type="submission" date="2022-08" db="EMBL/GenBank/DDBJ databases">
        <title>Alicyclobacillus dauci DSM2870, complete genome.</title>
        <authorList>
            <person name="Wang Q."/>
            <person name="Cai R."/>
            <person name="Wang Z."/>
        </authorList>
    </citation>
    <scope>NUCLEOTIDE SEQUENCE</scope>
    <source>
        <strain evidence="8">DSM 28700</strain>
    </source>
</reference>
<feature type="region of interest" description="Disordered" evidence="5">
    <location>
        <begin position="27"/>
        <end position="50"/>
    </location>
</feature>
<comment type="similarity">
    <text evidence="1">Belongs to the leucine-binding protein family.</text>
</comment>
<dbReference type="InterPro" id="IPR000709">
    <property type="entry name" value="Leu_Ile_Val-bd"/>
</dbReference>
<evidence type="ECO:0000256" key="5">
    <source>
        <dbReference type="SAM" id="MobiDB-lite"/>
    </source>
</evidence>
<dbReference type="PROSITE" id="PS51257">
    <property type="entry name" value="PROKAR_LIPOPROTEIN"/>
    <property type="match status" value="1"/>
</dbReference>
<dbReference type="SUPFAM" id="SSF53822">
    <property type="entry name" value="Periplasmic binding protein-like I"/>
    <property type="match status" value="1"/>
</dbReference>
<dbReference type="PANTHER" id="PTHR30483:SF6">
    <property type="entry name" value="PERIPLASMIC BINDING PROTEIN OF ABC TRANSPORTER FOR NATURAL AMINO ACIDS"/>
    <property type="match status" value="1"/>
</dbReference>
<dbReference type="Proteomes" id="UP001164803">
    <property type="component" value="Chromosome"/>
</dbReference>
<keyword evidence="9" id="KW-1185">Reference proteome</keyword>
<name>A0ABY6Z0Y8_9BACL</name>
<dbReference type="EMBL" id="CP104064">
    <property type="protein sequence ID" value="WAH36198.1"/>
    <property type="molecule type" value="Genomic_DNA"/>
</dbReference>
<keyword evidence="3 6" id="KW-0732">Signal</keyword>
<dbReference type="Gene3D" id="3.40.50.2300">
    <property type="match status" value="2"/>
</dbReference>
<evidence type="ECO:0000313" key="9">
    <source>
        <dbReference type="Proteomes" id="UP001164803"/>
    </source>
</evidence>
<keyword evidence="4" id="KW-0029">Amino-acid transport</keyword>
<evidence type="ECO:0000259" key="7">
    <source>
        <dbReference type="Pfam" id="PF13458"/>
    </source>
</evidence>
<dbReference type="InterPro" id="IPR028082">
    <property type="entry name" value="Peripla_BP_I"/>
</dbReference>
<accession>A0ABY6Z0Y8</accession>